<gene>
    <name evidence="2" type="ORF">BBD42_20140</name>
</gene>
<evidence type="ECO:0000313" key="2">
    <source>
        <dbReference type="EMBL" id="ANY68524.1"/>
    </source>
</evidence>
<organism evidence="2">
    <name type="scientific">Paenibacillus sp. BIHB 4019</name>
    <dbReference type="NCBI Taxonomy" id="1870819"/>
    <lineage>
        <taxon>Bacteria</taxon>
        <taxon>Bacillati</taxon>
        <taxon>Bacillota</taxon>
        <taxon>Bacilli</taxon>
        <taxon>Bacillales</taxon>
        <taxon>Paenibacillaceae</taxon>
        <taxon>Paenibacillus</taxon>
    </lineage>
</organism>
<evidence type="ECO:0000259" key="1">
    <source>
        <dbReference type="PROSITE" id="PS51704"/>
    </source>
</evidence>
<dbReference type="InterPro" id="IPR017946">
    <property type="entry name" value="PLC-like_Pdiesterase_TIM-brl"/>
</dbReference>
<dbReference type="SUPFAM" id="SSF51695">
    <property type="entry name" value="PLC-like phosphodiesterases"/>
    <property type="match status" value="1"/>
</dbReference>
<name>A0A1B2DLD4_9BACL</name>
<dbReference type="PROSITE" id="PS51704">
    <property type="entry name" value="GP_PDE"/>
    <property type="match status" value="1"/>
</dbReference>
<reference evidence="2" key="1">
    <citation type="submission" date="2016-08" db="EMBL/GenBank/DDBJ databases">
        <title>Complete Genome Seqeunce of Paenibacillus sp. BIHB 4019 from tea rhizoplane.</title>
        <authorList>
            <person name="Thakur R."/>
            <person name="Swarnkar M.K."/>
            <person name="Gulati A."/>
        </authorList>
    </citation>
    <scope>NUCLEOTIDE SEQUENCE [LARGE SCALE GENOMIC DNA]</scope>
    <source>
        <strain evidence="2">BIHB4019</strain>
    </source>
</reference>
<sequence>MAEPRNVCVAHRGWSGRAPENTLAAVKLAMEEPDVFWIEIDVQLSKDHIPVVIHDYKMRRTTNGKGDVRNWTAAELGALDAGSWFSPLFKNEGVPTLDQVLALTAGRCNVNIELKTNGIRYPALEEEVLASVHRFGVENEVVLTSFYAGALNKLFKLTEGRIRTGLIIDGWRQTLPLELSQTGSTLLSIDYSRLNKERVKLLKEAGIQVMAWTINEERAIRKIAELDRELMICTNFPNRWRQAMAGLRDEAGEEREKW</sequence>
<dbReference type="PANTHER" id="PTHR46211:SF1">
    <property type="entry name" value="GLYCEROPHOSPHODIESTER PHOSPHODIESTERASE, CYTOPLASMIC"/>
    <property type="match status" value="1"/>
</dbReference>
<dbReference type="InterPro" id="IPR030395">
    <property type="entry name" value="GP_PDE_dom"/>
</dbReference>
<dbReference type="EMBL" id="CP016808">
    <property type="protein sequence ID" value="ANY68524.1"/>
    <property type="molecule type" value="Genomic_DNA"/>
</dbReference>
<dbReference type="GO" id="GO:0008081">
    <property type="term" value="F:phosphoric diester hydrolase activity"/>
    <property type="evidence" value="ECO:0007669"/>
    <property type="project" value="InterPro"/>
</dbReference>
<dbReference type="GO" id="GO:0006629">
    <property type="term" value="P:lipid metabolic process"/>
    <property type="evidence" value="ECO:0007669"/>
    <property type="project" value="InterPro"/>
</dbReference>
<dbReference type="Pfam" id="PF03009">
    <property type="entry name" value="GDPD"/>
    <property type="match status" value="1"/>
</dbReference>
<proteinExistence type="predicted"/>
<dbReference type="AlphaFoldDB" id="A0A1B2DLD4"/>
<dbReference type="PANTHER" id="PTHR46211">
    <property type="entry name" value="GLYCEROPHOSPHORYL DIESTER PHOSPHODIESTERASE"/>
    <property type="match status" value="1"/>
</dbReference>
<feature type="domain" description="GP-PDE" evidence="1">
    <location>
        <begin position="6"/>
        <end position="244"/>
    </location>
</feature>
<dbReference type="RefSeq" id="WP_099519656.1">
    <property type="nucleotide sequence ID" value="NZ_CP016808.1"/>
</dbReference>
<accession>A0A1B2DLD4</accession>
<dbReference type="Gene3D" id="3.20.20.190">
    <property type="entry name" value="Phosphatidylinositol (PI) phosphodiesterase"/>
    <property type="match status" value="1"/>
</dbReference>
<protein>
    <submittedName>
        <fullName evidence="2">Glycerophosphodiester phosphodiesterase</fullName>
    </submittedName>
</protein>